<protein>
    <submittedName>
        <fullName evidence="1">HbrB family protein</fullName>
    </submittedName>
</protein>
<dbReference type="OrthoDB" id="2290221at2759"/>
<dbReference type="PANTHER" id="PTHR32428">
    <property type="entry name" value="TARGET OF RAPAMYCIN COMPLEX 2 SUBUNIT BIT61-RELATED"/>
    <property type="match status" value="1"/>
</dbReference>
<dbReference type="Proteomes" id="UP000016088">
    <property type="component" value="Unassembled WGS sequence"/>
</dbReference>
<sequence>MKLVKKIQRFRLGPFVLEYSDGFSINIYFQKRNSIITSNPEKSKYTTKKRRTISNESILSKGSVNSITPKRSKASFLIRQYKQYILCKKSVKNPPTVLLAWKELNLAMRPLFPQHRIKKTDEQNWRKHIIVEELNLLLLRCISSCEAIRDFDDLIETARVSLTVDISLMNGIKKQSHGIIELIEEWRMFYSESLPYIEATFLPITFERTEIAQLFEEPMKSYWLRKSEQVDVKVLCLWAFRTFVVIPKLKKISNAASNLPKLENSQRVSLLQMISIVFLVKPIEESDIILLNWLRSLILNQTIEDPIS</sequence>
<dbReference type="GO" id="GO:0038203">
    <property type="term" value="P:TORC2 signaling"/>
    <property type="evidence" value="ECO:0007669"/>
    <property type="project" value="TreeGrafter"/>
</dbReference>
<dbReference type="RefSeq" id="XP_013020544.1">
    <property type="nucleotide sequence ID" value="XM_013165090.1"/>
</dbReference>
<dbReference type="Pfam" id="PF08539">
    <property type="entry name" value="HbrB"/>
    <property type="match status" value="1"/>
</dbReference>
<evidence type="ECO:0000313" key="2">
    <source>
        <dbReference type="Proteomes" id="UP000016088"/>
    </source>
</evidence>
<dbReference type="GO" id="GO:0031932">
    <property type="term" value="C:TORC2 complex"/>
    <property type="evidence" value="ECO:0007669"/>
    <property type="project" value="TreeGrafter"/>
</dbReference>
<dbReference type="VEuPathDB" id="FungiDB:SOCG_04248"/>
<keyword evidence="2" id="KW-1185">Reference proteome</keyword>
<dbReference type="AlphaFoldDB" id="S9PT86"/>
<organism evidence="1 2">
    <name type="scientific">Schizosaccharomyces octosporus (strain yFS286)</name>
    <name type="common">Fission yeast</name>
    <name type="synonym">Octosporomyces octosporus</name>
    <dbReference type="NCBI Taxonomy" id="483514"/>
    <lineage>
        <taxon>Eukaryota</taxon>
        <taxon>Fungi</taxon>
        <taxon>Dikarya</taxon>
        <taxon>Ascomycota</taxon>
        <taxon>Taphrinomycotina</taxon>
        <taxon>Schizosaccharomycetes</taxon>
        <taxon>Schizosaccharomycetales</taxon>
        <taxon>Schizosaccharomycetaceae</taxon>
        <taxon>Schizosaccharomyces</taxon>
    </lineage>
</organism>
<reference evidence="1 2" key="1">
    <citation type="journal article" date="2011" name="Science">
        <title>Comparative functional genomics of the fission yeasts.</title>
        <authorList>
            <person name="Rhind N."/>
            <person name="Chen Z."/>
            <person name="Yassour M."/>
            <person name="Thompson D.A."/>
            <person name="Haas B.J."/>
            <person name="Habib N."/>
            <person name="Wapinski I."/>
            <person name="Roy S."/>
            <person name="Lin M.F."/>
            <person name="Heiman D.I."/>
            <person name="Young S.K."/>
            <person name="Furuya K."/>
            <person name="Guo Y."/>
            <person name="Pidoux A."/>
            <person name="Chen H.M."/>
            <person name="Robbertse B."/>
            <person name="Goldberg J.M."/>
            <person name="Aoki K."/>
            <person name="Bayne E.H."/>
            <person name="Berlin A.M."/>
            <person name="Desjardins C.A."/>
            <person name="Dobbs E."/>
            <person name="Dukaj L."/>
            <person name="Fan L."/>
            <person name="FitzGerald M.G."/>
            <person name="French C."/>
            <person name="Gujja S."/>
            <person name="Hansen K."/>
            <person name="Keifenheim D."/>
            <person name="Levin J.Z."/>
            <person name="Mosher R.A."/>
            <person name="Mueller C.A."/>
            <person name="Pfiffner J."/>
            <person name="Priest M."/>
            <person name="Russ C."/>
            <person name="Smialowska A."/>
            <person name="Swoboda P."/>
            <person name="Sykes S.M."/>
            <person name="Vaughn M."/>
            <person name="Vengrova S."/>
            <person name="Yoder R."/>
            <person name="Zeng Q."/>
            <person name="Allshire R."/>
            <person name="Baulcombe D."/>
            <person name="Birren B.W."/>
            <person name="Brown W."/>
            <person name="Ekwall K."/>
            <person name="Kellis M."/>
            <person name="Leatherwood J."/>
            <person name="Levin H."/>
            <person name="Margalit H."/>
            <person name="Martienssen R."/>
            <person name="Nieduszynski C.A."/>
            <person name="Spatafora J.W."/>
            <person name="Friedman N."/>
            <person name="Dalgaard J.Z."/>
            <person name="Baumann P."/>
            <person name="Niki H."/>
            <person name="Regev A."/>
            <person name="Nusbaum C."/>
        </authorList>
    </citation>
    <scope>NUCLEOTIDE SEQUENCE [LARGE SCALE GENOMIC DNA]</scope>
    <source>
        <strain evidence="2">yFS286</strain>
    </source>
</reference>
<dbReference type="PANTHER" id="PTHR32428:SF2">
    <property type="entry name" value="TARGET OF RAPAMYCIN COMPLEX 2 SUBUNIT BIT61-RELATED"/>
    <property type="match status" value="1"/>
</dbReference>
<evidence type="ECO:0000313" key="1">
    <source>
        <dbReference type="EMBL" id="EPX70708.1"/>
    </source>
</evidence>
<dbReference type="EMBL" id="KE503208">
    <property type="protein sequence ID" value="EPX70708.1"/>
    <property type="molecule type" value="Genomic_DNA"/>
</dbReference>
<dbReference type="HOGENOM" id="CLU_903617_0_0_1"/>
<proteinExistence type="predicted"/>
<dbReference type="InterPro" id="IPR013745">
    <property type="entry name" value="Bit61/PRR5"/>
</dbReference>
<gene>
    <name evidence="1" type="ORF">SOCG_04248</name>
</gene>
<dbReference type="GeneID" id="25033212"/>
<dbReference type="OMA" id="FEEPMKS"/>
<accession>S9PT86</accession>
<name>S9PT86_SCHOY</name>